<dbReference type="InterPro" id="IPR007624">
    <property type="entry name" value="RNA_pol_sigma70_r3"/>
</dbReference>
<evidence type="ECO:0000259" key="7">
    <source>
        <dbReference type="Pfam" id="PF04542"/>
    </source>
</evidence>
<dbReference type="InterPro" id="IPR000943">
    <property type="entry name" value="RNA_pol_sigma70"/>
</dbReference>
<dbReference type="NCBIfam" id="TIGR02937">
    <property type="entry name" value="sigma70-ECF"/>
    <property type="match status" value="1"/>
</dbReference>
<keyword evidence="1" id="KW-0805">Transcription regulation</keyword>
<dbReference type="CDD" id="cd06171">
    <property type="entry name" value="Sigma70_r4"/>
    <property type="match status" value="1"/>
</dbReference>
<gene>
    <name evidence="9" type="ORF">AVDCRST_MAG28-2009</name>
</gene>
<proteinExistence type="predicted"/>
<dbReference type="Pfam" id="PF04542">
    <property type="entry name" value="Sigma70_r2"/>
    <property type="match status" value="1"/>
</dbReference>
<dbReference type="PANTHER" id="PTHR30385">
    <property type="entry name" value="SIGMA FACTOR F FLAGELLAR"/>
    <property type="match status" value="1"/>
</dbReference>
<dbReference type="NCBIfam" id="TIGR02980">
    <property type="entry name" value="SigBFG"/>
    <property type="match status" value="1"/>
</dbReference>
<evidence type="ECO:0000259" key="8">
    <source>
        <dbReference type="Pfam" id="PF04545"/>
    </source>
</evidence>
<dbReference type="SUPFAM" id="SSF88946">
    <property type="entry name" value="Sigma2 domain of RNA polymerase sigma factors"/>
    <property type="match status" value="1"/>
</dbReference>
<feature type="region of interest" description="Disordered" evidence="5">
    <location>
        <begin position="250"/>
        <end position="279"/>
    </location>
</feature>
<dbReference type="InterPro" id="IPR014322">
    <property type="entry name" value="RNA_pol_sigma-B/F/G"/>
</dbReference>
<dbReference type="InterPro" id="IPR007630">
    <property type="entry name" value="RNA_pol_sigma70_r4"/>
</dbReference>
<dbReference type="Pfam" id="PF04539">
    <property type="entry name" value="Sigma70_r3"/>
    <property type="match status" value="1"/>
</dbReference>
<keyword evidence="3" id="KW-0238">DNA-binding</keyword>
<protein>
    <submittedName>
        <fullName evidence="9">RNA polymerase sigma factor SigB</fullName>
    </submittedName>
</protein>
<dbReference type="InterPro" id="IPR013325">
    <property type="entry name" value="RNA_pol_sigma_r2"/>
</dbReference>
<keyword evidence="4" id="KW-0804">Transcription</keyword>
<dbReference type="EMBL" id="CADCVE010000037">
    <property type="protein sequence ID" value="CAA9453115.1"/>
    <property type="molecule type" value="Genomic_DNA"/>
</dbReference>
<dbReference type="GO" id="GO:0016987">
    <property type="term" value="F:sigma factor activity"/>
    <property type="evidence" value="ECO:0007669"/>
    <property type="project" value="UniProtKB-KW"/>
</dbReference>
<dbReference type="GO" id="GO:0006352">
    <property type="term" value="P:DNA-templated transcription initiation"/>
    <property type="evidence" value="ECO:0007669"/>
    <property type="project" value="InterPro"/>
</dbReference>
<name>A0A6J4R085_9ACTN</name>
<dbReference type="Pfam" id="PF04545">
    <property type="entry name" value="Sigma70_r4"/>
    <property type="match status" value="1"/>
</dbReference>
<organism evidence="9">
    <name type="scientific">uncultured Rubrobacteraceae bacterium</name>
    <dbReference type="NCBI Taxonomy" id="349277"/>
    <lineage>
        <taxon>Bacteria</taxon>
        <taxon>Bacillati</taxon>
        <taxon>Actinomycetota</taxon>
        <taxon>Rubrobacteria</taxon>
        <taxon>Rubrobacterales</taxon>
        <taxon>Rubrobacteraceae</taxon>
        <taxon>environmental samples</taxon>
    </lineage>
</organism>
<dbReference type="PIRSF" id="PIRSF000770">
    <property type="entry name" value="RNA_pol_sigma-SigE/K"/>
    <property type="match status" value="1"/>
</dbReference>
<evidence type="ECO:0000256" key="5">
    <source>
        <dbReference type="SAM" id="MobiDB-lite"/>
    </source>
</evidence>
<reference evidence="9" key="1">
    <citation type="submission" date="2020-02" db="EMBL/GenBank/DDBJ databases">
        <authorList>
            <person name="Meier V. D."/>
        </authorList>
    </citation>
    <scope>NUCLEOTIDE SEQUENCE</scope>
    <source>
        <strain evidence="9">AVDCRST_MAG28</strain>
    </source>
</reference>
<dbReference type="PANTHER" id="PTHR30385:SF4">
    <property type="entry name" value="RNA POLYMERASE SIGMA-E FACTOR"/>
    <property type="match status" value="1"/>
</dbReference>
<dbReference type="AlphaFoldDB" id="A0A6J4R085"/>
<dbReference type="Gene3D" id="1.20.120.1810">
    <property type="match status" value="1"/>
</dbReference>
<dbReference type="GO" id="GO:0003677">
    <property type="term" value="F:DNA binding"/>
    <property type="evidence" value="ECO:0007669"/>
    <property type="project" value="UniProtKB-KW"/>
</dbReference>
<feature type="compositionally biased region" description="Basic and acidic residues" evidence="5">
    <location>
        <begin position="268"/>
        <end position="279"/>
    </location>
</feature>
<dbReference type="SUPFAM" id="SSF88659">
    <property type="entry name" value="Sigma3 and sigma4 domains of RNA polymerase sigma factors"/>
    <property type="match status" value="2"/>
</dbReference>
<keyword evidence="2" id="KW-0731">Sigma factor</keyword>
<evidence type="ECO:0000259" key="6">
    <source>
        <dbReference type="Pfam" id="PF04539"/>
    </source>
</evidence>
<dbReference type="InterPro" id="IPR013324">
    <property type="entry name" value="RNA_pol_sigma_r3/r4-like"/>
</dbReference>
<evidence type="ECO:0000256" key="4">
    <source>
        <dbReference type="ARBA" id="ARBA00023163"/>
    </source>
</evidence>
<evidence type="ECO:0000313" key="9">
    <source>
        <dbReference type="EMBL" id="CAA9453115.1"/>
    </source>
</evidence>
<evidence type="ECO:0000256" key="2">
    <source>
        <dbReference type="ARBA" id="ARBA00023082"/>
    </source>
</evidence>
<evidence type="ECO:0000256" key="1">
    <source>
        <dbReference type="ARBA" id="ARBA00023015"/>
    </source>
</evidence>
<dbReference type="InterPro" id="IPR007627">
    <property type="entry name" value="RNA_pol_sigma70_r2"/>
</dbReference>
<evidence type="ECO:0000256" key="3">
    <source>
        <dbReference type="ARBA" id="ARBA00023125"/>
    </source>
</evidence>
<accession>A0A6J4R085</accession>
<feature type="domain" description="RNA polymerase sigma-70 region 2" evidence="7">
    <location>
        <begin position="34"/>
        <end position="101"/>
    </location>
</feature>
<dbReference type="InterPro" id="IPR014284">
    <property type="entry name" value="RNA_pol_sigma-70_dom"/>
</dbReference>
<dbReference type="Gene3D" id="1.20.140.160">
    <property type="match status" value="1"/>
</dbReference>
<feature type="domain" description="RNA polymerase sigma-70 region 3" evidence="6">
    <location>
        <begin position="112"/>
        <end position="181"/>
    </location>
</feature>
<sequence length="279" mass="31465">MSRRYRRPDKARTRRLLIRYHKHGDQKAREQAIQEQLPLVEFLARKFAGRGEPVEDLVQVASVGLIKAVDRFDVDRNIEFSTYATPNILGEIKRYFRDKGWAMRVPRGLQELRQSAKEAIRNGTVRTGHSPTIQELAVSLDSDIESVAEALTLGRAYNTASLDAPVSQDDREGDTIMDLQADENSPIDGLEDKILLQKAIDNLKGQQQTILKLRFNEGKTQTEIAQTIGVSQMHVSRLLRRAIEDLRGQLGELDDEEDSSNGSLGEYPGERADELKNKA</sequence>
<dbReference type="PRINTS" id="PR00046">
    <property type="entry name" value="SIGMA70FCT"/>
</dbReference>
<feature type="domain" description="RNA polymerase sigma-70 region 4" evidence="8">
    <location>
        <begin position="199"/>
        <end position="247"/>
    </location>
</feature>